<dbReference type="AlphaFoldDB" id="A0A8J8NQP2"/>
<keyword evidence="1" id="KW-1133">Transmembrane helix</keyword>
<feature type="transmembrane region" description="Helical" evidence="1">
    <location>
        <begin position="422"/>
        <end position="445"/>
    </location>
</feature>
<gene>
    <name evidence="2" type="ORF">FGO68_gene12494</name>
</gene>
<keyword evidence="3" id="KW-1185">Reference proteome</keyword>
<comment type="caution">
    <text evidence="2">The sequence shown here is derived from an EMBL/GenBank/DDBJ whole genome shotgun (WGS) entry which is preliminary data.</text>
</comment>
<keyword evidence="1" id="KW-0812">Transmembrane</keyword>
<sequence>MGKDAGINQFLLQFQAYITLRPSTVMQYLSTSSLSIFRVEPSSCLRSASDTRSSPKMRNWGCITLMRLPVWNRVEWKIEVRASVEPALLLEARPLKPLLFLLSTVKPSYWGGSIILTFFTAPLTPSITLSSLQSAISPITHQTPSFFTLNETFTIIYQSPVHLKYSSNALWHRYLSVDCAYQSNLSYSCWLSLMLSSLPNRREGSFLTWVTFAGGICSSDWLWVRLWIMKELERPGFLKEVLSIEASLAFLRLAPWSSYCSSSSSERLWGSLLVISSFFRFLGIFLPFASSSYSCTISSSSCLTMGDTCFSPKKSSALLMLHANSAILSNFLFPPFPLTTCGSCFSYYCSYNCVYCDRPMKLEIAFGAMLYFWRTWGLRGFSDLTGGYAFEGAFEEFSLVLIDLAGATFYLVVSKLNCPVPYSFFAVVFCGACFFCVGSCCLNVSSFMSWKSATRSISYLSAPPPPSIPLFGKLALNQLRSVLLPFHWLGIMGLCVCCSPTTPYWEQLGR</sequence>
<accession>A0A8J8NQP2</accession>
<protein>
    <submittedName>
        <fullName evidence="2">Uncharacterized protein</fullName>
    </submittedName>
</protein>
<dbReference type="Proteomes" id="UP000785679">
    <property type="component" value="Unassembled WGS sequence"/>
</dbReference>
<proteinExistence type="predicted"/>
<reference evidence="2" key="1">
    <citation type="submission" date="2019-06" db="EMBL/GenBank/DDBJ databases">
        <authorList>
            <person name="Zheng W."/>
        </authorList>
    </citation>
    <scope>NUCLEOTIDE SEQUENCE</scope>
    <source>
        <strain evidence="2">QDHG01</strain>
    </source>
</reference>
<evidence type="ECO:0000256" key="1">
    <source>
        <dbReference type="SAM" id="Phobius"/>
    </source>
</evidence>
<evidence type="ECO:0000313" key="2">
    <source>
        <dbReference type="EMBL" id="TNV79786.1"/>
    </source>
</evidence>
<name>A0A8J8NQP2_HALGN</name>
<organism evidence="2 3">
    <name type="scientific">Halteria grandinella</name>
    <dbReference type="NCBI Taxonomy" id="5974"/>
    <lineage>
        <taxon>Eukaryota</taxon>
        <taxon>Sar</taxon>
        <taxon>Alveolata</taxon>
        <taxon>Ciliophora</taxon>
        <taxon>Intramacronucleata</taxon>
        <taxon>Spirotrichea</taxon>
        <taxon>Stichotrichia</taxon>
        <taxon>Sporadotrichida</taxon>
        <taxon>Halteriidae</taxon>
        <taxon>Halteria</taxon>
    </lineage>
</organism>
<keyword evidence="1" id="KW-0472">Membrane</keyword>
<dbReference type="EMBL" id="RRYP01008421">
    <property type="protein sequence ID" value="TNV79786.1"/>
    <property type="molecule type" value="Genomic_DNA"/>
</dbReference>
<evidence type="ECO:0000313" key="3">
    <source>
        <dbReference type="Proteomes" id="UP000785679"/>
    </source>
</evidence>